<comment type="caution">
    <text evidence="12">The sequence shown here is derived from an EMBL/GenBank/DDBJ whole genome shotgun (WGS) entry which is preliminary data.</text>
</comment>
<keyword evidence="13" id="KW-1185">Reference proteome</keyword>
<evidence type="ECO:0000256" key="2">
    <source>
        <dbReference type="ARBA" id="ARBA00001946"/>
    </source>
</evidence>
<dbReference type="OrthoDB" id="407432at2759"/>
<keyword evidence="8" id="KW-0460">Magnesium</keyword>
<reference evidence="12 13" key="1">
    <citation type="journal article" date="2018" name="Plant J.">
        <title>Genome sequences of Chlorella sorokiniana UTEX 1602 and Micractinium conductrix SAG 241.80: implications to maltose excretion by a green alga.</title>
        <authorList>
            <person name="Arriola M.B."/>
            <person name="Velmurugan N."/>
            <person name="Zhang Y."/>
            <person name="Plunkett M.H."/>
            <person name="Hondzo H."/>
            <person name="Barney B.M."/>
        </authorList>
    </citation>
    <scope>NUCLEOTIDE SEQUENCE [LARGE SCALE GENOMIC DNA]</scope>
    <source>
        <strain evidence="13">UTEX 1602</strain>
    </source>
</reference>
<evidence type="ECO:0000256" key="4">
    <source>
        <dbReference type="ARBA" id="ARBA00008593"/>
    </source>
</evidence>
<evidence type="ECO:0000256" key="3">
    <source>
        <dbReference type="ARBA" id="ARBA00004496"/>
    </source>
</evidence>
<keyword evidence="7" id="KW-0479">Metal-binding</keyword>
<feature type="compositionally biased region" description="Low complexity" evidence="9">
    <location>
        <begin position="300"/>
        <end position="325"/>
    </location>
</feature>
<gene>
    <name evidence="12" type="ORF">C2E21_3931</name>
</gene>
<feature type="compositionally biased region" description="Low complexity" evidence="9">
    <location>
        <begin position="273"/>
        <end position="289"/>
    </location>
</feature>
<dbReference type="SUPFAM" id="SSF81631">
    <property type="entry name" value="PAP/OAS1 substrate-binding domain"/>
    <property type="match status" value="1"/>
</dbReference>
<dbReference type="InterPro" id="IPR043519">
    <property type="entry name" value="NT_sf"/>
</dbReference>
<evidence type="ECO:0000256" key="7">
    <source>
        <dbReference type="ARBA" id="ARBA00022723"/>
    </source>
</evidence>
<name>A0A2P6TSJ9_CHLSO</name>
<evidence type="ECO:0000313" key="13">
    <source>
        <dbReference type="Proteomes" id="UP000239899"/>
    </source>
</evidence>
<organism evidence="12 13">
    <name type="scientific">Chlorella sorokiniana</name>
    <name type="common">Freshwater green alga</name>
    <dbReference type="NCBI Taxonomy" id="3076"/>
    <lineage>
        <taxon>Eukaryota</taxon>
        <taxon>Viridiplantae</taxon>
        <taxon>Chlorophyta</taxon>
        <taxon>core chlorophytes</taxon>
        <taxon>Trebouxiophyceae</taxon>
        <taxon>Chlorellales</taxon>
        <taxon>Chlorellaceae</taxon>
        <taxon>Chlorella clade</taxon>
        <taxon>Chlorella</taxon>
    </lineage>
</organism>
<feature type="region of interest" description="Disordered" evidence="9">
    <location>
        <begin position="422"/>
        <end position="479"/>
    </location>
</feature>
<dbReference type="SUPFAM" id="SSF81301">
    <property type="entry name" value="Nucleotidyltransferase"/>
    <property type="match status" value="1"/>
</dbReference>
<evidence type="ECO:0000256" key="9">
    <source>
        <dbReference type="SAM" id="MobiDB-lite"/>
    </source>
</evidence>
<evidence type="ECO:0000256" key="5">
    <source>
        <dbReference type="ARBA" id="ARBA00022490"/>
    </source>
</evidence>
<dbReference type="GO" id="GO:0046872">
    <property type="term" value="F:metal ion binding"/>
    <property type="evidence" value="ECO:0007669"/>
    <property type="project" value="UniProtKB-KW"/>
</dbReference>
<feature type="compositionally biased region" description="Low complexity" evidence="9">
    <location>
        <begin position="344"/>
        <end position="381"/>
    </location>
</feature>
<comment type="cofactor">
    <cofactor evidence="2">
        <name>Mg(2+)</name>
        <dbReference type="ChEBI" id="CHEBI:18420"/>
    </cofactor>
</comment>
<accession>A0A2P6TSJ9</accession>
<feature type="compositionally biased region" description="Pro residues" evidence="9">
    <location>
        <begin position="244"/>
        <end position="254"/>
    </location>
</feature>
<dbReference type="PANTHER" id="PTHR12271">
    <property type="entry name" value="POLY A POLYMERASE CID PAP -RELATED"/>
    <property type="match status" value="1"/>
</dbReference>
<dbReference type="Gene3D" id="3.30.460.10">
    <property type="entry name" value="Beta Polymerase, domain 2"/>
    <property type="match status" value="1"/>
</dbReference>
<dbReference type="EMBL" id="LHPG02000007">
    <property type="protein sequence ID" value="PRW57042.1"/>
    <property type="molecule type" value="Genomic_DNA"/>
</dbReference>
<dbReference type="GO" id="GO:0016779">
    <property type="term" value="F:nucleotidyltransferase activity"/>
    <property type="evidence" value="ECO:0007669"/>
    <property type="project" value="UniProtKB-ARBA"/>
</dbReference>
<dbReference type="GO" id="GO:0031123">
    <property type="term" value="P:RNA 3'-end processing"/>
    <property type="evidence" value="ECO:0007669"/>
    <property type="project" value="TreeGrafter"/>
</dbReference>
<dbReference type="GO" id="GO:0010605">
    <property type="term" value="P:negative regulation of macromolecule metabolic process"/>
    <property type="evidence" value="ECO:0007669"/>
    <property type="project" value="UniProtKB-ARBA"/>
</dbReference>
<feature type="compositionally biased region" description="Low complexity" evidence="9">
    <location>
        <begin position="179"/>
        <end position="216"/>
    </location>
</feature>
<dbReference type="GO" id="GO:0010628">
    <property type="term" value="P:positive regulation of gene expression"/>
    <property type="evidence" value="ECO:0007669"/>
    <property type="project" value="UniProtKB-ARBA"/>
</dbReference>
<feature type="region of interest" description="Disordered" evidence="9">
    <location>
        <begin position="43"/>
        <end position="92"/>
    </location>
</feature>
<feature type="domain" description="Poly(A) RNA polymerase mitochondrial-like central palm" evidence="11">
    <location>
        <begin position="500"/>
        <end position="637"/>
    </location>
</feature>
<keyword evidence="6" id="KW-0808">Transferase</keyword>
<dbReference type="GO" id="GO:0005737">
    <property type="term" value="C:cytoplasm"/>
    <property type="evidence" value="ECO:0007669"/>
    <property type="project" value="UniProtKB-SubCell"/>
</dbReference>
<keyword evidence="5" id="KW-0963">Cytoplasm</keyword>
<evidence type="ECO:0000259" key="10">
    <source>
        <dbReference type="Pfam" id="PF03828"/>
    </source>
</evidence>
<dbReference type="Pfam" id="PF03828">
    <property type="entry name" value="PAP_assoc"/>
    <property type="match status" value="1"/>
</dbReference>
<feature type="compositionally biased region" description="Low complexity" evidence="9">
    <location>
        <begin position="128"/>
        <end position="172"/>
    </location>
</feature>
<protein>
    <submittedName>
        <fullName evidence="12">Poly(A) RNA polymerase cid1</fullName>
    </submittedName>
</protein>
<evidence type="ECO:0000313" key="12">
    <source>
        <dbReference type="EMBL" id="PRW57042.1"/>
    </source>
</evidence>
<dbReference type="CDD" id="cd05402">
    <property type="entry name" value="NT_PAP_TUTase"/>
    <property type="match status" value="1"/>
</dbReference>
<proteinExistence type="inferred from homology"/>
<feature type="compositionally biased region" description="Gly residues" evidence="9">
    <location>
        <begin position="118"/>
        <end position="127"/>
    </location>
</feature>
<feature type="domain" description="PAP-associated" evidence="10">
    <location>
        <begin position="726"/>
        <end position="785"/>
    </location>
</feature>
<dbReference type="InterPro" id="IPR002058">
    <property type="entry name" value="PAP_assoc"/>
</dbReference>
<dbReference type="Pfam" id="PF22600">
    <property type="entry name" value="MTPAP-like_central"/>
    <property type="match status" value="1"/>
</dbReference>
<comment type="similarity">
    <text evidence="4">Belongs to the DNA polymerase type-B-like family.</text>
</comment>
<comment type="subcellular location">
    <subcellularLocation>
        <location evidence="3">Cytoplasm</location>
    </subcellularLocation>
</comment>
<dbReference type="STRING" id="3076.A0A2P6TSJ9"/>
<evidence type="ECO:0000256" key="1">
    <source>
        <dbReference type="ARBA" id="ARBA00001936"/>
    </source>
</evidence>
<evidence type="ECO:0000256" key="8">
    <source>
        <dbReference type="ARBA" id="ARBA00022842"/>
    </source>
</evidence>
<dbReference type="FunFam" id="1.10.1410.10:FF:000018">
    <property type="entry name" value="Terminal uridylyltransferase cid1"/>
    <property type="match status" value="1"/>
</dbReference>
<feature type="region of interest" description="Disordered" evidence="9">
    <location>
        <begin position="104"/>
        <end position="381"/>
    </location>
</feature>
<evidence type="ECO:0000256" key="6">
    <source>
        <dbReference type="ARBA" id="ARBA00022679"/>
    </source>
</evidence>
<dbReference type="Proteomes" id="UP000239899">
    <property type="component" value="Unassembled WGS sequence"/>
</dbReference>
<dbReference type="InterPro" id="IPR054708">
    <property type="entry name" value="MTPAP-like_central"/>
</dbReference>
<sequence length="829" mass="89759">MADGALLTAQLAGLHLGSTQQVPGSNQAQAGNQGSNLLKLLQQGGQKQPGAVQNGYQPLFGSPDQPQGQAAAAAAGAPPSQQQLPEQGLSSLFGAGGGSIWSSEVGGSSVPQPSSALGSGGLWGGTPAGWLAGQQQLQQQHGSQPLSPRHQAQPLSPRQQQQQQQQQQHLGPQAPPPVQYQQLGMQQQQQQPAPQQLGMQQQQQPAPQQLGLGVPQHPHASLQQPRPPYQLPLHFGPQQHLGPPQHPGLHPAPSPLLGGAPPGLPQHPHLNHPAYLLPQQPPGQQAQRPVMPYTPLSAFLQPGGAPLPHHPQQQQQAPQLQQAPQHAPPGMPPGGWGPGALFAGLPAMQQLQQQQAQPPMNQQQQQPHAHQPHIQQQQQQGGMPFPQLFAAQRQPSPPLEALPGQQHAGGVNLLEDMLRAAASQQGAGGQPASPPPLGAERLRDGELLPPGSASRLQQQGARKPGTQHVTKTQQGRENRWVDVMDRQHDGRGPRADMEALNAALMQLADSLMPTPEERATHQAAFEAVSSLLQARWPGARVHLFGSVANGLSVRHNNDIDVCLELEGIELDDTAAKGEVAVAVGELMEAAGMADVLPLPKARVPVVKFVVPKTGTKVDVTVNNMLACANTKLLADYCAIDGRLAPLVALVKHWAKSRAVNDAYRGTLSSYCYVLMCIHLLQTRPVPVLPVLQQLPPTFRRTVGQWTCEFCDDVASLRGFGATNRENLAELLWAFFEYWAWRHNYTHDVVSIRLGGCLHKDDKDWTRRIGNERHLVCIEDPFELSHDLGRTVDRQTRAVLHKEFTRAATLLRDRMDPMDELFQHYRAGRR</sequence>
<dbReference type="AlphaFoldDB" id="A0A2P6TSJ9"/>
<dbReference type="Gene3D" id="1.10.1410.10">
    <property type="match status" value="1"/>
</dbReference>
<feature type="compositionally biased region" description="Low complexity" evidence="9">
    <location>
        <begin position="231"/>
        <end position="243"/>
    </location>
</feature>
<feature type="compositionally biased region" description="Low complexity" evidence="9">
    <location>
        <begin position="61"/>
        <end position="92"/>
    </location>
</feature>
<evidence type="ECO:0000259" key="11">
    <source>
        <dbReference type="Pfam" id="PF22600"/>
    </source>
</evidence>
<dbReference type="GO" id="GO:0043488">
    <property type="term" value="P:regulation of mRNA stability"/>
    <property type="evidence" value="ECO:0007669"/>
    <property type="project" value="UniProtKB-ARBA"/>
</dbReference>
<dbReference type="PANTHER" id="PTHR12271:SF40">
    <property type="entry name" value="POLY(A) RNA POLYMERASE GLD2"/>
    <property type="match status" value="1"/>
</dbReference>
<comment type="cofactor">
    <cofactor evidence="1">
        <name>Mn(2+)</name>
        <dbReference type="ChEBI" id="CHEBI:29035"/>
    </cofactor>
</comment>